<evidence type="ECO:0000313" key="3">
    <source>
        <dbReference type="EMBL" id="MBP2451344.1"/>
    </source>
</evidence>
<dbReference type="PANTHER" id="PTHR37957">
    <property type="entry name" value="BLR7070 PROTEIN"/>
    <property type="match status" value="1"/>
</dbReference>
<gene>
    <name evidence="3" type="ORF">JOF57_001229</name>
</gene>
<feature type="domain" description="Phytase-like" evidence="2">
    <location>
        <begin position="44"/>
        <end position="345"/>
    </location>
</feature>
<reference evidence="3 4" key="1">
    <citation type="submission" date="2021-03" db="EMBL/GenBank/DDBJ databases">
        <title>Sequencing the genomes of 1000 actinobacteria strains.</title>
        <authorList>
            <person name="Klenk H.-P."/>
        </authorList>
    </citation>
    <scope>NUCLEOTIDE SEQUENCE [LARGE SCALE GENOMIC DNA]</scope>
    <source>
        <strain evidence="3 4">DSM 46713</strain>
    </source>
</reference>
<dbReference type="PROSITE" id="PS51257">
    <property type="entry name" value="PROKAR_LIPOPROTEIN"/>
    <property type="match status" value="1"/>
</dbReference>
<dbReference type="Proteomes" id="UP000694460">
    <property type="component" value="Unassembled WGS sequence"/>
</dbReference>
<evidence type="ECO:0000313" key="4">
    <source>
        <dbReference type="Proteomes" id="UP000694460"/>
    </source>
</evidence>
<comment type="caution">
    <text evidence="3">The sequence shown here is derived from an EMBL/GenBank/DDBJ whole genome shotgun (WGS) entry which is preliminary data.</text>
</comment>
<proteinExistence type="predicted"/>
<dbReference type="EMBL" id="JAGIOP010000001">
    <property type="protein sequence ID" value="MBP2451344.1"/>
    <property type="molecule type" value="Genomic_DNA"/>
</dbReference>
<keyword evidence="4" id="KW-1185">Reference proteome</keyword>
<organism evidence="3 4">
    <name type="scientific">Mycolicibacterium lutetiense</name>
    <dbReference type="NCBI Taxonomy" id="1641992"/>
    <lineage>
        <taxon>Bacteria</taxon>
        <taxon>Bacillati</taxon>
        <taxon>Actinomycetota</taxon>
        <taxon>Actinomycetes</taxon>
        <taxon>Mycobacteriales</taxon>
        <taxon>Mycobacteriaceae</taxon>
        <taxon>Mycolicibacterium</taxon>
    </lineage>
</organism>
<evidence type="ECO:0000259" key="2">
    <source>
        <dbReference type="Pfam" id="PF13449"/>
    </source>
</evidence>
<keyword evidence="1" id="KW-0732">Signal</keyword>
<feature type="signal peptide" evidence="1">
    <location>
        <begin position="1"/>
        <end position="21"/>
    </location>
</feature>
<dbReference type="PANTHER" id="PTHR37957:SF1">
    <property type="entry name" value="PHYTASE-LIKE DOMAIN-CONTAINING PROTEIN"/>
    <property type="match status" value="1"/>
</dbReference>
<dbReference type="SUPFAM" id="SSF75011">
    <property type="entry name" value="3-carboxy-cis,cis-mucoante lactonizing enzyme"/>
    <property type="match status" value="1"/>
</dbReference>
<dbReference type="Pfam" id="PF13449">
    <property type="entry name" value="Phytase-like"/>
    <property type="match status" value="1"/>
</dbReference>
<feature type="chain" id="PRO_5045409390" description="Phytase-like domain-containing protein" evidence="1">
    <location>
        <begin position="22"/>
        <end position="358"/>
    </location>
</feature>
<protein>
    <recommendedName>
        <fullName evidence="2">Phytase-like domain-containing protein</fullName>
    </recommendedName>
</protein>
<evidence type="ECO:0000256" key="1">
    <source>
        <dbReference type="SAM" id="SignalP"/>
    </source>
</evidence>
<name>A0ABS4ZRT5_9MYCO</name>
<sequence>MLYRILAAGLLVLAGCAPARATAYFEFLGQRQISAAEVLDGTVIGGLSGISYDPVADLYYIISDDRSANGPARFYTARITMSDNGIGDVEFVGTHPWLDRDGQPFGPLDFGRSDGEAVPPVIPPDPESIAFDGHRQRLYWTSEGERRVDGRGGPLLLDPWLRTAGLDGSFLGEFRLPEALRMSAGDHGPRRNSALEGLTLTPDGRYLWAAMEGPGYDDGPPPDEQHGAWVQVIRFVADSGVVDGRYTYPLDPVTAGPGGDNGLSDLVALDDGTFLVVERGFGTHVAVRIYRASLVESSTAMTKTLLADLTATPGLAPLDNIEGITLGPKLADGRQSVIAVSDDNFSPAQVTQFLLFAL</sequence>
<dbReference type="InterPro" id="IPR027372">
    <property type="entry name" value="Phytase-like_dom"/>
</dbReference>
<dbReference type="RefSeq" id="WP_209914819.1">
    <property type="nucleotide sequence ID" value="NZ_JAGIOP010000001.1"/>
</dbReference>
<accession>A0ABS4ZRT5</accession>